<dbReference type="InterPro" id="IPR050742">
    <property type="entry name" value="Helicase_Restrict-Modif_Enz"/>
</dbReference>
<dbReference type="PANTHER" id="PTHR47396">
    <property type="entry name" value="TYPE I RESTRICTION ENZYME ECOKI R PROTEIN"/>
    <property type="match status" value="1"/>
</dbReference>
<accession>A0ABT6J4H1</accession>
<dbReference type="EMBL" id="JARXRM010000010">
    <property type="protein sequence ID" value="MDH5821717.1"/>
    <property type="molecule type" value="Genomic_DNA"/>
</dbReference>
<evidence type="ECO:0000313" key="4">
    <source>
        <dbReference type="Proteomes" id="UP001156940"/>
    </source>
</evidence>
<dbReference type="GO" id="GO:0004386">
    <property type="term" value="F:helicase activity"/>
    <property type="evidence" value="ECO:0007669"/>
    <property type="project" value="UniProtKB-KW"/>
</dbReference>
<dbReference type="Gene3D" id="3.40.50.300">
    <property type="entry name" value="P-loop containing nucleotide triphosphate hydrolases"/>
    <property type="match status" value="2"/>
</dbReference>
<evidence type="ECO:0000259" key="2">
    <source>
        <dbReference type="PROSITE" id="PS51194"/>
    </source>
</evidence>
<keyword evidence="3" id="KW-0547">Nucleotide-binding</keyword>
<protein>
    <submittedName>
        <fullName evidence="3">DEAD/DEAH box helicase family protein</fullName>
    </submittedName>
</protein>
<dbReference type="Proteomes" id="UP001156940">
    <property type="component" value="Unassembled WGS sequence"/>
</dbReference>
<feature type="domain" description="Helicase C-terminal" evidence="2">
    <location>
        <begin position="347"/>
        <end position="504"/>
    </location>
</feature>
<dbReference type="PROSITE" id="PS51194">
    <property type="entry name" value="HELICASE_CTER"/>
    <property type="match status" value="1"/>
</dbReference>
<comment type="caution">
    <text evidence="3">The sequence shown here is derived from an EMBL/GenBank/DDBJ whole genome shotgun (WGS) entry which is preliminary data.</text>
</comment>
<dbReference type="SUPFAM" id="SSF52540">
    <property type="entry name" value="P-loop containing nucleoside triphosphate hydrolases"/>
    <property type="match status" value="1"/>
</dbReference>
<dbReference type="InterPro" id="IPR014001">
    <property type="entry name" value="Helicase_ATP-bd"/>
</dbReference>
<proteinExistence type="predicted"/>
<name>A0ABT6J4H1_9GAMM</name>
<dbReference type="SMART" id="SM00490">
    <property type="entry name" value="HELICc"/>
    <property type="match status" value="1"/>
</dbReference>
<dbReference type="RefSeq" id="WP_280572470.1">
    <property type="nucleotide sequence ID" value="NZ_JARXRM010000010.1"/>
</dbReference>
<dbReference type="SMART" id="SM00487">
    <property type="entry name" value="DEXDc"/>
    <property type="match status" value="1"/>
</dbReference>
<evidence type="ECO:0000259" key="1">
    <source>
        <dbReference type="PROSITE" id="PS51192"/>
    </source>
</evidence>
<keyword evidence="3" id="KW-0067">ATP-binding</keyword>
<dbReference type="PANTHER" id="PTHR47396:SF1">
    <property type="entry name" value="ATP-DEPENDENT HELICASE IRC3-RELATED"/>
    <property type="match status" value="1"/>
</dbReference>
<evidence type="ECO:0000313" key="3">
    <source>
        <dbReference type="EMBL" id="MDH5821717.1"/>
    </source>
</evidence>
<dbReference type="PROSITE" id="PS51192">
    <property type="entry name" value="HELICASE_ATP_BIND_1"/>
    <property type="match status" value="1"/>
</dbReference>
<dbReference type="InterPro" id="IPR006935">
    <property type="entry name" value="Helicase/UvrB_N"/>
</dbReference>
<dbReference type="Pfam" id="PF00271">
    <property type="entry name" value="Helicase_C"/>
    <property type="match status" value="1"/>
</dbReference>
<reference evidence="3 4" key="1">
    <citation type="submission" date="2023-04" db="EMBL/GenBank/DDBJ databases">
        <title>Luteimonas endophyticus RD2P54.</title>
        <authorList>
            <person name="Sun J.-Q."/>
        </authorList>
    </citation>
    <scope>NUCLEOTIDE SEQUENCE [LARGE SCALE GENOMIC DNA]</scope>
    <source>
        <strain evidence="3 4">RD2P54</strain>
    </source>
</reference>
<organism evidence="3 4">
    <name type="scientific">Luteimonas endophytica</name>
    <dbReference type="NCBI Taxonomy" id="3042023"/>
    <lineage>
        <taxon>Bacteria</taxon>
        <taxon>Pseudomonadati</taxon>
        <taxon>Pseudomonadota</taxon>
        <taxon>Gammaproteobacteria</taxon>
        <taxon>Lysobacterales</taxon>
        <taxon>Lysobacteraceae</taxon>
        <taxon>Luteimonas</taxon>
    </lineage>
</organism>
<dbReference type="CDD" id="cd17926">
    <property type="entry name" value="DEXHc_RE"/>
    <property type="match status" value="1"/>
</dbReference>
<keyword evidence="4" id="KW-1185">Reference proteome</keyword>
<sequence>MTVTLPKANYAYKDEQLEINAELEPSQTIETGCAISAETRGRVKSLIIQHDGNPIAISLSRLFAPTGTPREIHAPNCVIENETIVLGDDAAWKIHPGISHAALSRYAEEVRRSWTGYPLLVQESQTADGTQTPGFRLPQVGALHAISAHWTVKTTHAKVVLPTGTGKTDVLIAATLLKLAKRALVLVPTDPLRTQMISSFAKLGRLRDIGGVPETALNPVVGKLIKSPQAISSASTLLASNVVVSTTQMLLGADDENISEFLERFDLVMFDEAHHLPSASWTRISRLIPESTRVLSVTATPYRNDRRRVPGELIYQFPLRRAQELGYFSQISVHRVDEPDPYEADIMIAQAAVRALEQDESVGFNHLIMARAHTQQHADRLYEIYKERYPELNPVLLHNGVGASARRKAIEGIRNLSNKVVICVDMLGEGIDIPNLKIAALHDSHRSLPVTLQFIGRFTRSTNSVGNATIIINIAEAMTGTAVEELFSEDSDWNHMVPELSARSIGAEEAAAAFANSMRALTKPEDKEFDLNLITPKCGVKIFTSSHFYPERAASALPRTSSAHQSWISDDRDLLILVTYDIKYPKWTISRDAASFEWNLSVIAHNSENGLIYINSTYGDLRISKLAKTIGGDTTTLISGESMFRIFDSLRRSVLYNVGLYRKGQLRFQMLAGIDIGSQVSTAIQAGSTKSNLFAIGYQDGAKINIGASFKGQAWSMSQLTIPEWRKWCDSIAGKILDANIPTNSYLQFTLIPTEITSRPDGDPFICIAPNELLPGYPGGEHRIFCEGDNTQFSSTDLSFDSIEVDGDELKIAASVASQNYCELRMKWNGGFEIEHESGIRIFLPDNDQLIGLDDYLTTNPPAVLLLDGSEVIGKHHFKHPNNLPYTFAASSILTLDWGDTPVTVESKWRNGQVRHDSVQGHMIDHCLAQNHTIVFDDDDTGEAADIIVLDERPDAHELEITLYHCKYSQSDSAGARFDDLYVVCGQAIKSCRLAHHPEALLKHMLQRELRLGGRPTRFERGDTPTLRSLLRRLPNNRTRVNICIVQPGLSAARMTPKLSSILAAADGFILEFTGRKLKVFGSD</sequence>
<keyword evidence="3" id="KW-0378">Hydrolase</keyword>
<dbReference type="Pfam" id="PF04851">
    <property type="entry name" value="ResIII"/>
    <property type="match status" value="1"/>
</dbReference>
<dbReference type="InterPro" id="IPR001650">
    <property type="entry name" value="Helicase_C-like"/>
</dbReference>
<feature type="domain" description="Helicase ATP-binding" evidence="1">
    <location>
        <begin position="159"/>
        <end position="319"/>
    </location>
</feature>
<gene>
    <name evidence="3" type="ORF">QFW77_01740</name>
</gene>
<keyword evidence="3" id="KW-0347">Helicase</keyword>
<dbReference type="InterPro" id="IPR027417">
    <property type="entry name" value="P-loop_NTPase"/>
</dbReference>